<accession>A0ABP0LBN2</accession>
<evidence type="ECO:0000259" key="2">
    <source>
        <dbReference type="Pfam" id="PF01408"/>
    </source>
</evidence>
<dbReference type="SUPFAM" id="SSF51735">
    <property type="entry name" value="NAD(P)-binding Rossmann-fold domains"/>
    <property type="match status" value="1"/>
</dbReference>
<evidence type="ECO:0000313" key="4">
    <source>
        <dbReference type="Proteomes" id="UP001642464"/>
    </source>
</evidence>
<name>A0ABP0LBN2_9DINO</name>
<protein>
    <submittedName>
        <fullName evidence="3">Uncharacterized oxidoreductase YdgJ</fullName>
    </submittedName>
</protein>
<sequence>MDEMEGDEGVNEGPWKSGIDLLRPENQGESRAWALEREAQRDRIALVGTNAEKEPKIQEHFRENLTFTNIGSKEFEFFPKSGRDPKAYLSAIKAFKPGDLCTVFTPDDTHFEICKAALEGGLHVLVTKPMVKTLAQHKELVSIAKAKGVLLQIEVHKRFDPIYNDARQRIQSLGTFGYFTSFMSQPKMQLETFREWVWQPN</sequence>
<reference evidence="3 4" key="1">
    <citation type="submission" date="2024-02" db="EMBL/GenBank/DDBJ databases">
        <authorList>
            <person name="Chen Y."/>
            <person name="Shah S."/>
            <person name="Dougan E. K."/>
            <person name="Thang M."/>
            <person name="Chan C."/>
        </authorList>
    </citation>
    <scope>NUCLEOTIDE SEQUENCE [LARGE SCALE GENOMIC DNA]</scope>
</reference>
<dbReference type="EMBL" id="CAXAMM010015557">
    <property type="protein sequence ID" value="CAK9036569.1"/>
    <property type="molecule type" value="Genomic_DNA"/>
</dbReference>
<feature type="compositionally biased region" description="Acidic residues" evidence="1">
    <location>
        <begin position="1"/>
        <end position="10"/>
    </location>
</feature>
<gene>
    <name evidence="3" type="ORF">SCF082_LOCUS21778</name>
</gene>
<keyword evidence="4" id="KW-1185">Reference proteome</keyword>
<organism evidence="3 4">
    <name type="scientific">Durusdinium trenchii</name>
    <dbReference type="NCBI Taxonomy" id="1381693"/>
    <lineage>
        <taxon>Eukaryota</taxon>
        <taxon>Sar</taxon>
        <taxon>Alveolata</taxon>
        <taxon>Dinophyceae</taxon>
        <taxon>Suessiales</taxon>
        <taxon>Symbiodiniaceae</taxon>
        <taxon>Durusdinium</taxon>
    </lineage>
</organism>
<dbReference type="Proteomes" id="UP001642464">
    <property type="component" value="Unassembled WGS sequence"/>
</dbReference>
<dbReference type="PANTHER" id="PTHR42840:SF6">
    <property type="entry name" value="BINDING ROSSMANN FOLD OXIDOREDUCTASE, PUTATIVE (AFU_ORTHOLOGUE AFUA_3G11930)-RELATED"/>
    <property type="match status" value="1"/>
</dbReference>
<dbReference type="InterPro" id="IPR036291">
    <property type="entry name" value="NAD(P)-bd_dom_sf"/>
</dbReference>
<feature type="region of interest" description="Disordered" evidence="1">
    <location>
        <begin position="1"/>
        <end position="23"/>
    </location>
</feature>
<comment type="caution">
    <text evidence="3">The sequence shown here is derived from an EMBL/GenBank/DDBJ whole genome shotgun (WGS) entry which is preliminary data.</text>
</comment>
<evidence type="ECO:0000313" key="3">
    <source>
        <dbReference type="EMBL" id="CAK9036569.1"/>
    </source>
</evidence>
<dbReference type="InterPro" id="IPR000683">
    <property type="entry name" value="Gfo/Idh/MocA-like_OxRdtase_N"/>
</dbReference>
<feature type="domain" description="Gfo/Idh/MocA-like oxidoreductase N-terminal" evidence="2">
    <location>
        <begin position="42"/>
        <end position="153"/>
    </location>
</feature>
<proteinExistence type="predicted"/>
<dbReference type="Gene3D" id="3.40.50.720">
    <property type="entry name" value="NAD(P)-binding Rossmann-like Domain"/>
    <property type="match status" value="1"/>
</dbReference>
<dbReference type="Pfam" id="PF01408">
    <property type="entry name" value="GFO_IDH_MocA"/>
    <property type="match status" value="1"/>
</dbReference>
<dbReference type="PANTHER" id="PTHR42840">
    <property type="entry name" value="NAD(P)-BINDING ROSSMANN-FOLD SUPERFAMILY PROTEIN-RELATED"/>
    <property type="match status" value="1"/>
</dbReference>
<evidence type="ECO:0000256" key="1">
    <source>
        <dbReference type="SAM" id="MobiDB-lite"/>
    </source>
</evidence>